<dbReference type="GO" id="GO:0000917">
    <property type="term" value="P:division septum assembly"/>
    <property type="evidence" value="ECO:0007669"/>
    <property type="project" value="UniProtKB-KW"/>
</dbReference>
<dbReference type="InterPro" id="IPR006073">
    <property type="entry name" value="GTP-bd"/>
</dbReference>
<evidence type="ECO:0000256" key="10">
    <source>
        <dbReference type="HAMAP-Rule" id="MF_00321"/>
    </source>
</evidence>
<dbReference type="NCBIfam" id="TIGR03598">
    <property type="entry name" value="GTPase_YsxC"/>
    <property type="match status" value="1"/>
</dbReference>
<feature type="domain" description="EngB-type G" evidence="11">
    <location>
        <begin position="48"/>
        <end position="223"/>
    </location>
</feature>
<dbReference type="Pfam" id="PF01926">
    <property type="entry name" value="MMR_HSR1"/>
    <property type="match status" value="1"/>
</dbReference>
<keyword evidence="9 10" id="KW-0131">Cell cycle</keyword>
<comment type="cofactor">
    <cofactor evidence="1">
        <name>Mg(2+)</name>
        <dbReference type="ChEBI" id="CHEBI:18420"/>
    </cofactor>
</comment>
<organism evidence="12">
    <name type="scientific">Acidicaldus sp</name>
    <dbReference type="NCBI Taxonomy" id="1872105"/>
    <lineage>
        <taxon>Bacteria</taxon>
        <taxon>Pseudomonadati</taxon>
        <taxon>Pseudomonadota</taxon>
        <taxon>Alphaproteobacteria</taxon>
        <taxon>Acetobacterales</taxon>
        <taxon>Acetobacteraceae</taxon>
        <taxon>Acidicaldus</taxon>
    </lineage>
</organism>
<dbReference type="InterPro" id="IPR027417">
    <property type="entry name" value="P-loop_NTPase"/>
</dbReference>
<evidence type="ECO:0000256" key="4">
    <source>
        <dbReference type="ARBA" id="ARBA00022723"/>
    </source>
</evidence>
<keyword evidence="7 10" id="KW-0342">GTP-binding</keyword>
<dbReference type="PANTHER" id="PTHR11649:SF13">
    <property type="entry name" value="ENGB-TYPE G DOMAIN-CONTAINING PROTEIN"/>
    <property type="match status" value="1"/>
</dbReference>
<dbReference type="GO" id="GO:0046872">
    <property type="term" value="F:metal ion binding"/>
    <property type="evidence" value="ECO:0007669"/>
    <property type="project" value="UniProtKB-KW"/>
</dbReference>
<dbReference type="CDD" id="cd01876">
    <property type="entry name" value="YihA_EngB"/>
    <property type="match status" value="1"/>
</dbReference>
<dbReference type="PANTHER" id="PTHR11649">
    <property type="entry name" value="MSS1/TRME-RELATED GTP-BINDING PROTEIN"/>
    <property type="match status" value="1"/>
</dbReference>
<dbReference type="SUPFAM" id="SSF52540">
    <property type="entry name" value="P-loop containing nucleoside triphosphate hydrolases"/>
    <property type="match status" value="1"/>
</dbReference>
<evidence type="ECO:0000256" key="3">
    <source>
        <dbReference type="ARBA" id="ARBA00022618"/>
    </source>
</evidence>
<dbReference type="Gene3D" id="3.40.50.300">
    <property type="entry name" value="P-loop containing nucleotide triphosphate hydrolases"/>
    <property type="match status" value="1"/>
</dbReference>
<dbReference type="InterPro" id="IPR019987">
    <property type="entry name" value="GTP-bd_ribosome_bio_YsxC"/>
</dbReference>
<evidence type="ECO:0000256" key="2">
    <source>
        <dbReference type="ARBA" id="ARBA00009638"/>
    </source>
</evidence>
<dbReference type="EMBL" id="DTQM01000119">
    <property type="protein sequence ID" value="HGC42815.1"/>
    <property type="molecule type" value="Genomic_DNA"/>
</dbReference>
<keyword evidence="6" id="KW-0460">Magnesium</keyword>
<evidence type="ECO:0000256" key="9">
    <source>
        <dbReference type="ARBA" id="ARBA00023306"/>
    </source>
</evidence>
<reference evidence="12" key="1">
    <citation type="journal article" date="2020" name="mSystems">
        <title>Genome- and Community-Level Interaction Insights into Carbon Utilization and Element Cycling Functions of Hydrothermarchaeota in Hydrothermal Sediment.</title>
        <authorList>
            <person name="Zhou Z."/>
            <person name="Liu Y."/>
            <person name="Xu W."/>
            <person name="Pan J."/>
            <person name="Luo Z.H."/>
            <person name="Li M."/>
        </authorList>
    </citation>
    <scope>NUCLEOTIDE SEQUENCE</scope>
    <source>
        <strain evidence="12">SpSt-997</strain>
    </source>
</reference>
<evidence type="ECO:0000256" key="5">
    <source>
        <dbReference type="ARBA" id="ARBA00022741"/>
    </source>
</evidence>
<evidence type="ECO:0000256" key="8">
    <source>
        <dbReference type="ARBA" id="ARBA00023210"/>
    </source>
</evidence>
<dbReference type="AlphaFoldDB" id="A0A8J4H9M1"/>
<protein>
    <recommendedName>
        <fullName evidence="10">Probable GTP-binding protein EngB</fullName>
    </recommendedName>
</protein>
<evidence type="ECO:0000256" key="6">
    <source>
        <dbReference type="ARBA" id="ARBA00022842"/>
    </source>
</evidence>
<name>A0A8J4H9M1_9PROT</name>
<evidence type="ECO:0000256" key="1">
    <source>
        <dbReference type="ARBA" id="ARBA00001946"/>
    </source>
</evidence>
<comment type="caution">
    <text evidence="12">The sequence shown here is derived from an EMBL/GenBank/DDBJ whole genome shotgun (WGS) entry which is preliminary data.</text>
</comment>
<keyword evidence="5 10" id="KW-0547">Nucleotide-binding</keyword>
<keyword evidence="3 10" id="KW-0132">Cell division</keyword>
<gene>
    <name evidence="10" type="primary">engB</name>
    <name evidence="12" type="ORF">ENY07_06295</name>
</gene>
<dbReference type="HAMAP" id="MF_00321">
    <property type="entry name" value="GTPase_EngB"/>
    <property type="match status" value="1"/>
</dbReference>
<proteinExistence type="inferred from homology"/>
<evidence type="ECO:0000256" key="7">
    <source>
        <dbReference type="ARBA" id="ARBA00023134"/>
    </source>
</evidence>
<dbReference type="PROSITE" id="PS51706">
    <property type="entry name" value="G_ENGB"/>
    <property type="match status" value="1"/>
</dbReference>
<comment type="similarity">
    <text evidence="2 10">Belongs to the TRAFAC class TrmE-Era-EngA-EngB-Septin-like GTPase superfamily. EngB GTPase family.</text>
</comment>
<sequence>MADHARHAARCGQAGADIGALDAGEALFAGASGFVHAAQRLDQLLPPDLPEIAFAGRSNVGKSSLLNALTGRKLLARVSHRPGRTQQLNFFALAGRLMLVDMPGYGYAEAAKQMKADWQGLMFDYLRGRPNLRRALLLLDARIEVKASDHAVMELLDQAAVSFQLVLTKTDDVKPPALAAKQAEAQRLARAHTAAHPEVIATSAATGAGIAELRVALVGLAAPIAASGFRQT</sequence>
<keyword evidence="8 10" id="KW-0717">Septation</keyword>
<dbReference type="GO" id="GO:0005525">
    <property type="term" value="F:GTP binding"/>
    <property type="evidence" value="ECO:0007669"/>
    <property type="project" value="UniProtKB-UniRule"/>
</dbReference>
<evidence type="ECO:0000313" key="12">
    <source>
        <dbReference type="EMBL" id="HGC42815.1"/>
    </source>
</evidence>
<comment type="function">
    <text evidence="10">Necessary for normal cell division and for the maintenance of normal septation.</text>
</comment>
<accession>A0A8J4H9M1</accession>
<evidence type="ECO:0000259" key="11">
    <source>
        <dbReference type="PROSITE" id="PS51706"/>
    </source>
</evidence>
<dbReference type="GO" id="GO:0005829">
    <property type="term" value="C:cytosol"/>
    <property type="evidence" value="ECO:0007669"/>
    <property type="project" value="TreeGrafter"/>
</dbReference>
<dbReference type="InterPro" id="IPR030393">
    <property type="entry name" value="G_ENGB_dom"/>
</dbReference>
<keyword evidence="4" id="KW-0479">Metal-binding</keyword>